<dbReference type="EMBL" id="WWCX01000001">
    <property type="protein sequence ID" value="MYM92241.1"/>
    <property type="molecule type" value="Genomic_DNA"/>
</dbReference>
<dbReference type="CDD" id="cd06127">
    <property type="entry name" value="DEDDh"/>
    <property type="match status" value="1"/>
</dbReference>
<dbReference type="PANTHER" id="PTHR30231:SF4">
    <property type="entry name" value="PROTEIN NEN2"/>
    <property type="match status" value="1"/>
</dbReference>
<dbReference type="SUPFAM" id="SSF53098">
    <property type="entry name" value="Ribonuclease H-like"/>
    <property type="match status" value="1"/>
</dbReference>
<dbReference type="GO" id="GO:0003676">
    <property type="term" value="F:nucleic acid binding"/>
    <property type="evidence" value="ECO:0007669"/>
    <property type="project" value="InterPro"/>
</dbReference>
<dbReference type="GO" id="GO:0006259">
    <property type="term" value="P:DNA metabolic process"/>
    <property type="evidence" value="ECO:0007669"/>
    <property type="project" value="UniProtKB-ARBA"/>
</dbReference>
<accession>A0A845GEC7</accession>
<keyword evidence="2" id="KW-0378">Hydrolase</keyword>
<evidence type="ECO:0000256" key="2">
    <source>
        <dbReference type="ARBA" id="ARBA00022801"/>
    </source>
</evidence>
<evidence type="ECO:0000259" key="4">
    <source>
        <dbReference type="SMART" id="SM00479"/>
    </source>
</evidence>
<dbReference type="Gene3D" id="3.30.420.10">
    <property type="entry name" value="Ribonuclease H-like superfamily/Ribonuclease H"/>
    <property type="match status" value="1"/>
</dbReference>
<dbReference type="SMART" id="SM00479">
    <property type="entry name" value="EXOIII"/>
    <property type="match status" value="1"/>
</dbReference>
<sequence>MTATIRLLTKTQLKAERLKPAPDQRPAARYWQGRGWVYQYDAALAVAMKPYRAPSEAQSAVLMVGRQLAGTVLCPGCGQRIDQRGLDPSGCCRACAAQLYREEQESNWRATCRHAADLLALDPLFLDSETTGLDEEAEIVEVAVVDRHGVVLLETLVKPVGAVPAQASAIHGLTDADLADAPTWPVVAARLAPVVRGRVLIAHNASFDARMFLQSSRRHALAAPSGERWECTMELLTEANEGRWPRLSVAMSLAGAQCPKDVAGRPHRASYDALCCQRIVLALARRHTQFFVSEHKAEPGAKAV</sequence>
<feature type="domain" description="Exonuclease" evidence="4">
    <location>
        <begin position="122"/>
        <end position="289"/>
    </location>
</feature>
<protein>
    <submittedName>
        <fullName evidence="5">3'-5' exonuclease</fullName>
    </submittedName>
</protein>
<dbReference type="PANTHER" id="PTHR30231">
    <property type="entry name" value="DNA POLYMERASE III SUBUNIT EPSILON"/>
    <property type="match status" value="1"/>
</dbReference>
<dbReference type="InterPro" id="IPR013520">
    <property type="entry name" value="Ribonucl_H"/>
</dbReference>
<evidence type="ECO:0000313" key="5">
    <source>
        <dbReference type="EMBL" id="MYM92241.1"/>
    </source>
</evidence>
<keyword evidence="1" id="KW-0540">Nuclease</keyword>
<gene>
    <name evidence="5" type="ORF">GTP90_00020</name>
</gene>
<dbReference type="InterPro" id="IPR012337">
    <property type="entry name" value="RNaseH-like_sf"/>
</dbReference>
<dbReference type="GO" id="GO:0008408">
    <property type="term" value="F:3'-5' exonuclease activity"/>
    <property type="evidence" value="ECO:0007669"/>
    <property type="project" value="TreeGrafter"/>
</dbReference>
<evidence type="ECO:0000313" key="6">
    <source>
        <dbReference type="Proteomes" id="UP000447355"/>
    </source>
</evidence>
<dbReference type="Proteomes" id="UP000447355">
    <property type="component" value="Unassembled WGS sequence"/>
</dbReference>
<evidence type="ECO:0000256" key="1">
    <source>
        <dbReference type="ARBA" id="ARBA00022722"/>
    </source>
</evidence>
<dbReference type="Pfam" id="PF00929">
    <property type="entry name" value="RNase_T"/>
    <property type="match status" value="1"/>
</dbReference>
<dbReference type="InterPro" id="IPR036397">
    <property type="entry name" value="RNaseH_sf"/>
</dbReference>
<evidence type="ECO:0000256" key="3">
    <source>
        <dbReference type="ARBA" id="ARBA00022839"/>
    </source>
</evidence>
<dbReference type="RefSeq" id="WP_161081527.1">
    <property type="nucleotide sequence ID" value="NZ_WWCX01000001.1"/>
</dbReference>
<reference evidence="5" key="1">
    <citation type="submission" date="2019-12" db="EMBL/GenBank/DDBJ databases">
        <title>Novel species isolated from a subtropical stream in China.</title>
        <authorList>
            <person name="Lu H."/>
        </authorList>
    </citation>
    <scope>NUCLEOTIDE SEQUENCE [LARGE SCALE GENOMIC DNA]</scope>
    <source>
        <strain evidence="5">FT81W</strain>
    </source>
</reference>
<name>A0A845GEC7_9BURK</name>
<dbReference type="AlphaFoldDB" id="A0A845GEC7"/>
<keyword evidence="3 5" id="KW-0269">Exonuclease</keyword>
<proteinExistence type="predicted"/>
<comment type="caution">
    <text evidence="5">The sequence shown here is derived from an EMBL/GenBank/DDBJ whole genome shotgun (WGS) entry which is preliminary data.</text>
</comment>
<organism evidence="5 6">
    <name type="scientific">Duganella vulcania</name>
    <dbReference type="NCBI Taxonomy" id="2692166"/>
    <lineage>
        <taxon>Bacteria</taxon>
        <taxon>Pseudomonadati</taxon>
        <taxon>Pseudomonadota</taxon>
        <taxon>Betaproteobacteria</taxon>
        <taxon>Burkholderiales</taxon>
        <taxon>Oxalobacteraceae</taxon>
        <taxon>Telluria group</taxon>
        <taxon>Duganella</taxon>
    </lineage>
</organism>